<organism evidence="2 3">
    <name type="scientific">Danxiaibacter flavus</name>
    <dbReference type="NCBI Taxonomy" id="3049108"/>
    <lineage>
        <taxon>Bacteria</taxon>
        <taxon>Pseudomonadati</taxon>
        <taxon>Bacteroidota</taxon>
        <taxon>Chitinophagia</taxon>
        <taxon>Chitinophagales</taxon>
        <taxon>Chitinophagaceae</taxon>
        <taxon>Danxiaibacter</taxon>
    </lineage>
</organism>
<keyword evidence="1" id="KW-0812">Transmembrane</keyword>
<evidence type="ECO:0000313" key="2">
    <source>
        <dbReference type="EMBL" id="MEX6689354.1"/>
    </source>
</evidence>
<feature type="transmembrane region" description="Helical" evidence="1">
    <location>
        <begin position="6"/>
        <end position="32"/>
    </location>
</feature>
<comment type="caution">
    <text evidence="2">The sequence shown here is derived from an EMBL/GenBank/DDBJ whole genome shotgun (WGS) entry which is preliminary data.</text>
</comment>
<keyword evidence="3" id="KW-1185">Reference proteome</keyword>
<dbReference type="Proteomes" id="UP001560573">
    <property type="component" value="Unassembled WGS sequence"/>
</dbReference>
<dbReference type="EMBL" id="JAULBC010000006">
    <property type="protein sequence ID" value="MEX6689354.1"/>
    <property type="molecule type" value="Genomic_DNA"/>
</dbReference>
<evidence type="ECO:0000256" key="1">
    <source>
        <dbReference type="SAM" id="Phobius"/>
    </source>
</evidence>
<keyword evidence="1" id="KW-1133">Transmembrane helix</keyword>
<keyword evidence="1" id="KW-0472">Membrane</keyword>
<accession>A0ABV3ZJM5</accession>
<sequence>MIKNILYIGAFILGMFLLLYVLSYIFLLPYLAQVQVPARWQQLSLPVTKEQMTNYLGDPASELPPNETNWIRHNNRFTYTLTAHYDTLQMCDRFTIRYKVHTFFYRRSGVVKVDSVR</sequence>
<name>A0ABV3ZJM5_9BACT</name>
<gene>
    <name evidence="2" type="ORF">QTN47_17730</name>
</gene>
<proteinExistence type="predicted"/>
<dbReference type="RefSeq" id="WP_369330761.1">
    <property type="nucleotide sequence ID" value="NZ_JAULBC010000006.1"/>
</dbReference>
<reference evidence="2 3" key="1">
    <citation type="submission" date="2023-07" db="EMBL/GenBank/DDBJ databases">
        <authorList>
            <person name="Lian W.-H."/>
        </authorList>
    </citation>
    <scope>NUCLEOTIDE SEQUENCE [LARGE SCALE GENOMIC DNA]</scope>
    <source>
        <strain evidence="2 3">SYSU DXS3180</strain>
    </source>
</reference>
<evidence type="ECO:0000313" key="3">
    <source>
        <dbReference type="Proteomes" id="UP001560573"/>
    </source>
</evidence>
<protein>
    <submittedName>
        <fullName evidence="2">Uncharacterized protein</fullName>
    </submittedName>
</protein>